<dbReference type="Pfam" id="PF17767">
    <property type="entry name" value="NAPRTase_N"/>
    <property type="match status" value="1"/>
</dbReference>
<dbReference type="PANTHER" id="PTHR11098:SF1">
    <property type="entry name" value="NICOTINATE PHOSPHORIBOSYLTRANSFERASE"/>
    <property type="match status" value="1"/>
</dbReference>
<organism evidence="11 12">
    <name type="scientific">Erysiphe pulchra</name>
    <dbReference type="NCBI Taxonomy" id="225359"/>
    <lineage>
        <taxon>Eukaryota</taxon>
        <taxon>Fungi</taxon>
        <taxon>Dikarya</taxon>
        <taxon>Ascomycota</taxon>
        <taxon>Pezizomycotina</taxon>
        <taxon>Leotiomycetes</taxon>
        <taxon>Erysiphales</taxon>
        <taxon>Erysiphaceae</taxon>
        <taxon>Erysiphe</taxon>
    </lineage>
</organism>
<reference evidence="11 12" key="1">
    <citation type="submission" date="2017-10" db="EMBL/GenBank/DDBJ databases">
        <title>Development of genomic resources for the powdery mildew, Erysiphe pulchra.</title>
        <authorList>
            <person name="Wadl P.A."/>
            <person name="Mack B.M."/>
            <person name="Moore G."/>
            <person name="Beltz S.B."/>
        </authorList>
    </citation>
    <scope>NUCLEOTIDE SEQUENCE [LARGE SCALE GENOMIC DNA]</scope>
    <source>
        <strain evidence="11">Cflorida</strain>
    </source>
</reference>
<dbReference type="InterPro" id="IPR007229">
    <property type="entry name" value="Nic_PRibTrfase-Fam"/>
</dbReference>
<dbReference type="Proteomes" id="UP000237438">
    <property type="component" value="Unassembled WGS sequence"/>
</dbReference>
<evidence type="ECO:0000313" key="12">
    <source>
        <dbReference type="Proteomes" id="UP000237438"/>
    </source>
</evidence>
<comment type="PTM">
    <text evidence="8">Transiently phosphorylated on a His residue during the reaction cycle. Phosphorylation strongly increases the affinity for substrates and increases the rate of nicotinate D-ribonucleotide production. Dephosphorylation regenerates the low-affinity form of the enzyme, leading to product release.</text>
</comment>
<protein>
    <recommendedName>
        <fullName evidence="3 8">Nicotinate phosphoribosyltransferase</fullName>
        <ecNumber evidence="3 8">6.3.4.21</ecNumber>
    </recommendedName>
</protein>
<sequence>METNCSDPYPEGITSFLDTDLYKLTMQCAILKYFPDVQVTYTMKNRTPHKKLSRAAFGWLEAQIMKLGNLTLSHDEFQFLQSSIPILSESYLNFLQNHRLNPREQILCSFISDDDKDTSEDALGVVELSVRGLWVETILYEIPLLALTSEAYFKFVDTDWTYDGQEERAYEKAMRLMEAGCVFTEFGTRRRRDYHTQSLVMRGLLRAQKDGEIKKLSGKLTGTSNSHFAMRFGITPQGTVAHEWFMGVAAISNDYEAATYKALNYWADCFDTFGTPAFLRSFRQPLPGLTQETFAESFNGVRQDSGDPVQFVKQMKDFYERENIKSRKTIVFSDSLNVESCLEYKEIAKQAGFDSIFGIGTFLTNDFVNQKTGQKSTPLNIVIKLSSAGGNPAVKLSDNAAKNMGDQTTIETVKKLLGYTDSDWKLGDESKRWGKR</sequence>
<evidence type="ECO:0000256" key="2">
    <source>
        <dbReference type="ARBA" id="ARBA00010897"/>
    </source>
</evidence>
<dbReference type="InterPro" id="IPR006406">
    <property type="entry name" value="Nic_PRibTrfase"/>
</dbReference>
<feature type="domain" description="Nicotinate/nicotinamide phosphoribosyltransferase" evidence="9">
    <location>
        <begin position="183"/>
        <end position="417"/>
    </location>
</feature>
<dbReference type="UniPathway" id="UPA00253">
    <property type="reaction ID" value="UER00457"/>
</dbReference>
<evidence type="ECO:0000256" key="5">
    <source>
        <dbReference type="ARBA" id="ARBA00022598"/>
    </source>
</evidence>
<dbReference type="GO" id="GO:0005829">
    <property type="term" value="C:cytosol"/>
    <property type="evidence" value="ECO:0007669"/>
    <property type="project" value="TreeGrafter"/>
</dbReference>
<comment type="similarity">
    <text evidence="2 8">Belongs to the NAPRTase family.</text>
</comment>
<keyword evidence="4" id="KW-0597">Phosphoprotein</keyword>
<dbReference type="GO" id="GO:0034355">
    <property type="term" value="P:NAD+ biosynthetic process via the salvage pathway"/>
    <property type="evidence" value="ECO:0007669"/>
    <property type="project" value="TreeGrafter"/>
</dbReference>
<evidence type="ECO:0000256" key="3">
    <source>
        <dbReference type="ARBA" id="ARBA00013236"/>
    </source>
</evidence>
<accession>A0A2S4PUF1</accession>
<dbReference type="PANTHER" id="PTHR11098">
    <property type="entry name" value="NICOTINATE PHOSPHORIBOSYLTRANSFERASE"/>
    <property type="match status" value="1"/>
</dbReference>
<evidence type="ECO:0000259" key="10">
    <source>
        <dbReference type="Pfam" id="PF17767"/>
    </source>
</evidence>
<dbReference type="NCBIfam" id="TIGR01514">
    <property type="entry name" value="NAPRTase"/>
    <property type="match status" value="1"/>
</dbReference>
<keyword evidence="5 8" id="KW-0436">Ligase</keyword>
<dbReference type="InterPro" id="IPR040727">
    <property type="entry name" value="NAPRTase_N"/>
</dbReference>
<dbReference type="InterPro" id="IPR041525">
    <property type="entry name" value="N/Namide_PRibTrfase"/>
</dbReference>
<evidence type="ECO:0000313" key="11">
    <source>
        <dbReference type="EMBL" id="POS85666.1"/>
    </source>
</evidence>
<dbReference type="AlphaFoldDB" id="A0A2S4PUF1"/>
<evidence type="ECO:0000256" key="8">
    <source>
        <dbReference type="RuleBase" id="RU003838"/>
    </source>
</evidence>
<keyword evidence="12" id="KW-1185">Reference proteome</keyword>
<evidence type="ECO:0000256" key="6">
    <source>
        <dbReference type="ARBA" id="ARBA00022642"/>
    </source>
</evidence>
<keyword evidence="6 8" id="KW-0662">Pyridine nucleotide biosynthesis</keyword>
<dbReference type="GO" id="GO:0004516">
    <property type="term" value="F:nicotinate phosphoribosyltransferase activity"/>
    <property type="evidence" value="ECO:0007669"/>
    <property type="project" value="UniProtKB-UniRule"/>
</dbReference>
<evidence type="ECO:0000259" key="9">
    <source>
        <dbReference type="Pfam" id="PF04095"/>
    </source>
</evidence>
<dbReference type="Pfam" id="PF04095">
    <property type="entry name" value="NAPRTase"/>
    <property type="match status" value="1"/>
</dbReference>
<dbReference type="Gene3D" id="3.20.140.10">
    <property type="entry name" value="nicotinate phosphoribosyltransferase"/>
    <property type="match status" value="1"/>
</dbReference>
<evidence type="ECO:0000256" key="4">
    <source>
        <dbReference type="ARBA" id="ARBA00022553"/>
    </source>
</evidence>
<feature type="domain" description="Nicotinate phosphoribosyltransferase N-terminal" evidence="10">
    <location>
        <begin position="17"/>
        <end position="149"/>
    </location>
</feature>
<gene>
    <name evidence="11" type="ORF">EPUL_002376</name>
</gene>
<dbReference type="InterPro" id="IPR036068">
    <property type="entry name" value="Nicotinate_pribotase-like_C"/>
</dbReference>
<name>A0A2S4PUF1_9PEZI</name>
<dbReference type="EMBL" id="PEDP01000536">
    <property type="protein sequence ID" value="POS85666.1"/>
    <property type="molecule type" value="Genomic_DNA"/>
</dbReference>
<dbReference type="PIRSF" id="PIRSF000484">
    <property type="entry name" value="NAPRT"/>
    <property type="match status" value="1"/>
</dbReference>
<dbReference type="OrthoDB" id="193380at2759"/>
<comment type="catalytic activity">
    <reaction evidence="7 8">
        <text>5-phospho-alpha-D-ribose 1-diphosphate + nicotinate + ATP + H2O = nicotinate beta-D-ribonucleotide + ADP + phosphate + diphosphate</text>
        <dbReference type="Rhea" id="RHEA:36163"/>
        <dbReference type="ChEBI" id="CHEBI:15377"/>
        <dbReference type="ChEBI" id="CHEBI:30616"/>
        <dbReference type="ChEBI" id="CHEBI:32544"/>
        <dbReference type="ChEBI" id="CHEBI:33019"/>
        <dbReference type="ChEBI" id="CHEBI:43474"/>
        <dbReference type="ChEBI" id="CHEBI:57502"/>
        <dbReference type="ChEBI" id="CHEBI:58017"/>
        <dbReference type="ChEBI" id="CHEBI:456216"/>
        <dbReference type="EC" id="6.3.4.21"/>
    </reaction>
</comment>
<proteinExistence type="inferred from homology"/>
<dbReference type="STRING" id="225359.A0A2S4PUF1"/>
<evidence type="ECO:0000256" key="1">
    <source>
        <dbReference type="ARBA" id="ARBA00004952"/>
    </source>
</evidence>
<evidence type="ECO:0000256" key="7">
    <source>
        <dbReference type="ARBA" id="ARBA00048668"/>
    </source>
</evidence>
<dbReference type="SUPFAM" id="SSF54675">
    <property type="entry name" value="Nicotinate/Quinolinate PRTase N-terminal domain-like"/>
    <property type="match status" value="1"/>
</dbReference>
<comment type="pathway">
    <text evidence="1 8">Cofactor biosynthesis; NAD(+) biosynthesis; nicotinate D-ribonucleotide from nicotinate: step 1/1.</text>
</comment>
<dbReference type="EC" id="6.3.4.21" evidence="3 8"/>
<comment type="function">
    <text evidence="8">Catalyzes the synthesis of beta-nicotinate D-ribonucleotide from nicotinate and 5-phospho-D-ribose 1-phosphate at the expense of ATP.</text>
</comment>
<dbReference type="SUPFAM" id="SSF51690">
    <property type="entry name" value="Nicotinate/Quinolinate PRTase C-terminal domain-like"/>
    <property type="match status" value="1"/>
</dbReference>
<comment type="caution">
    <text evidence="11">The sequence shown here is derived from an EMBL/GenBank/DDBJ whole genome shotgun (WGS) entry which is preliminary data.</text>
</comment>